<dbReference type="EMBL" id="MLJW01002898">
    <property type="protein sequence ID" value="OIQ73356.1"/>
    <property type="molecule type" value="Genomic_DNA"/>
</dbReference>
<protein>
    <submittedName>
        <fullName evidence="1">Uncharacterized protein</fullName>
    </submittedName>
</protein>
<comment type="caution">
    <text evidence="1">The sequence shown here is derived from an EMBL/GenBank/DDBJ whole genome shotgun (WGS) entry which is preliminary data.</text>
</comment>
<reference evidence="1" key="1">
    <citation type="submission" date="2016-10" db="EMBL/GenBank/DDBJ databases">
        <title>Sequence of Gallionella enrichment culture.</title>
        <authorList>
            <person name="Poehlein A."/>
            <person name="Muehling M."/>
            <person name="Daniel R."/>
        </authorList>
    </citation>
    <scope>NUCLEOTIDE SEQUENCE</scope>
</reference>
<accession>A0A1J5Q0I0</accession>
<dbReference type="AlphaFoldDB" id="A0A1J5Q0I0"/>
<name>A0A1J5Q0I0_9ZZZZ</name>
<sequence>MSGGAGGIGQVKVGKARDFTLAHWDAACDLAEVFAKGDLQDQSLHRAETALVRQATRPSAHLTQGFDIGGEPRQRVGSELVFFQQRGGNAAIGRDARAQGCGRFCLQRLDLRHHGGGEGQKVSERCVGWHPGPIMRHESAPLLQVHRG</sequence>
<organism evidence="1">
    <name type="scientific">mine drainage metagenome</name>
    <dbReference type="NCBI Taxonomy" id="410659"/>
    <lineage>
        <taxon>unclassified sequences</taxon>
        <taxon>metagenomes</taxon>
        <taxon>ecological metagenomes</taxon>
    </lineage>
</organism>
<proteinExistence type="predicted"/>
<evidence type="ECO:0000313" key="1">
    <source>
        <dbReference type="EMBL" id="OIQ73356.1"/>
    </source>
</evidence>
<gene>
    <name evidence="1" type="ORF">GALL_450100</name>
</gene>